<dbReference type="EMBL" id="RWGY01000004">
    <property type="protein sequence ID" value="TVU47237.1"/>
    <property type="molecule type" value="Genomic_DNA"/>
</dbReference>
<proteinExistence type="predicted"/>
<dbReference type="Gramene" id="TVU47237">
    <property type="protein sequence ID" value="TVU47237"/>
    <property type="gene ID" value="EJB05_06829"/>
</dbReference>
<organism evidence="1 2">
    <name type="scientific">Eragrostis curvula</name>
    <name type="common">weeping love grass</name>
    <dbReference type="NCBI Taxonomy" id="38414"/>
    <lineage>
        <taxon>Eukaryota</taxon>
        <taxon>Viridiplantae</taxon>
        <taxon>Streptophyta</taxon>
        <taxon>Embryophyta</taxon>
        <taxon>Tracheophyta</taxon>
        <taxon>Spermatophyta</taxon>
        <taxon>Magnoliopsida</taxon>
        <taxon>Liliopsida</taxon>
        <taxon>Poales</taxon>
        <taxon>Poaceae</taxon>
        <taxon>PACMAD clade</taxon>
        <taxon>Chloridoideae</taxon>
        <taxon>Eragrostideae</taxon>
        <taxon>Eragrostidinae</taxon>
        <taxon>Eragrostis</taxon>
    </lineage>
</organism>
<feature type="non-terminal residue" evidence="1">
    <location>
        <position position="1"/>
    </location>
</feature>
<name>A0A5J9WH91_9POAL</name>
<accession>A0A5J9WH91</accession>
<reference evidence="1 2" key="1">
    <citation type="journal article" date="2019" name="Sci. Rep.">
        <title>A high-quality genome of Eragrostis curvula grass provides insights into Poaceae evolution and supports new strategies to enhance forage quality.</title>
        <authorList>
            <person name="Carballo J."/>
            <person name="Santos B.A.C.M."/>
            <person name="Zappacosta D."/>
            <person name="Garbus I."/>
            <person name="Selva J.P."/>
            <person name="Gallo C.A."/>
            <person name="Diaz A."/>
            <person name="Albertini E."/>
            <person name="Caccamo M."/>
            <person name="Echenique V."/>
        </authorList>
    </citation>
    <scope>NUCLEOTIDE SEQUENCE [LARGE SCALE GENOMIC DNA]</scope>
    <source>
        <strain evidence="2">cv. Victoria</strain>
        <tissue evidence="1">Leaf</tissue>
    </source>
</reference>
<comment type="caution">
    <text evidence="1">The sequence shown here is derived from an EMBL/GenBank/DDBJ whole genome shotgun (WGS) entry which is preliminary data.</text>
</comment>
<evidence type="ECO:0000313" key="2">
    <source>
        <dbReference type="Proteomes" id="UP000324897"/>
    </source>
</evidence>
<keyword evidence="2" id="KW-1185">Reference proteome</keyword>
<evidence type="ECO:0000313" key="1">
    <source>
        <dbReference type="EMBL" id="TVU47237.1"/>
    </source>
</evidence>
<dbReference type="AlphaFoldDB" id="A0A5J9WH91"/>
<gene>
    <name evidence="1" type="ORF">EJB05_06829</name>
</gene>
<dbReference type="Proteomes" id="UP000324897">
    <property type="component" value="Chromosome 5"/>
</dbReference>
<dbReference type="OrthoDB" id="689428at2759"/>
<protein>
    <submittedName>
        <fullName evidence="1">Uncharacterized protein</fullName>
    </submittedName>
</protein>
<sequence>MKYFNVDRALAKYVMPLVRHPFDRNAVVAAGKEICAHVATACADPCIAHGGAHVLVLIDTFACPVVFRRLPPSLQVQRVVSAPPKIAVVVKTPNPSEDLGSTVPAEKPKLKPIGVIGDKRPKPAAEEMFQGWVPW</sequence>